<evidence type="ECO:0000256" key="2">
    <source>
        <dbReference type="ARBA" id="ARBA00023125"/>
    </source>
</evidence>
<keyword evidence="1" id="KW-0680">Restriction system</keyword>
<dbReference type="EC" id="3.1.21.3" evidence="3"/>
<evidence type="ECO:0000313" key="4">
    <source>
        <dbReference type="Proteomes" id="UP001519271"/>
    </source>
</evidence>
<dbReference type="PANTHER" id="PTHR30408">
    <property type="entry name" value="TYPE-1 RESTRICTION ENZYME ECOKI SPECIFICITY PROTEIN"/>
    <property type="match status" value="1"/>
</dbReference>
<dbReference type="SUPFAM" id="SSF116734">
    <property type="entry name" value="DNA methylase specificity domain"/>
    <property type="match status" value="1"/>
</dbReference>
<accession>A0ABS4G7A7</accession>
<gene>
    <name evidence="3" type="ORF">J2Z34_002925</name>
</gene>
<comment type="caution">
    <text evidence="3">The sequence shown here is derived from an EMBL/GenBank/DDBJ whole genome shotgun (WGS) entry which is preliminary data.</text>
</comment>
<dbReference type="RefSeq" id="WP_209460587.1">
    <property type="nucleotide sequence ID" value="NZ_JAGGKC010000029.1"/>
</dbReference>
<dbReference type="EMBL" id="JAGGKC010000029">
    <property type="protein sequence ID" value="MBP1920414.1"/>
    <property type="molecule type" value="Genomic_DNA"/>
</dbReference>
<dbReference type="CDD" id="cd17260">
    <property type="entry name" value="RMtype1_S_EcoEI-TRD1-CR1_like"/>
    <property type="match status" value="1"/>
</dbReference>
<keyword evidence="3" id="KW-0378">Hydrolase</keyword>
<evidence type="ECO:0000256" key="1">
    <source>
        <dbReference type="ARBA" id="ARBA00022747"/>
    </source>
</evidence>
<dbReference type="InterPro" id="IPR052021">
    <property type="entry name" value="Type-I_RS_S_subunit"/>
</dbReference>
<dbReference type="Gene3D" id="3.90.220.20">
    <property type="entry name" value="DNA methylase specificity domains"/>
    <property type="match status" value="1"/>
</dbReference>
<protein>
    <submittedName>
        <fullName evidence="3">Type I restriction enzyme S subunit</fullName>
        <ecNumber evidence="3">3.1.21.3</ecNumber>
    </submittedName>
</protein>
<keyword evidence="2" id="KW-0238">DNA-binding</keyword>
<name>A0ABS4G7A7_9CLOT</name>
<evidence type="ECO:0000313" key="3">
    <source>
        <dbReference type="EMBL" id="MBP1920414.1"/>
    </source>
</evidence>
<keyword evidence="4" id="KW-1185">Reference proteome</keyword>
<dbReference type="PANTHER" id="PTHR30408:SF13">
    <property type="entry name" value="TYPE I RESTRICTION ENZYME HINDI SPECIFICITY SUBUNIT"/>
    <property type="match status" value="1"/>
</dbReference>
<reference evidence="3 4" key="1">
    <citation type="submission" date="2021-03" db="EMBL/GenBank/DDBJ databases">
        <title>Genomic Encyclopedia of Type Strains, Phase IV (KMG-IV): sequencing the most valuable type-strain genomes for metagenomic binning, comparative biology and taxonomic classification.</title>
        <authorList>
            <person name="Goeker M."/>
        </authorList>
    </citation>
    <scope>NUCLEOTIDE SEQUENCE [LARGE SCALE GENOMIC DNA]</scope>
    <source>
        <strain evidence="3 4">DSM 6139</strain>
    </source>
</reference>
<dbReference type="InterPro" id="IPR044946">
    <property type="entry name" value="Restrct_endonuc_typeI_TRD_sf"/>
</dbReference>
<organism evidence="3 4">
    <name type="scientific">Youngiibacter multivorans</name>
    <dbReference type="NCBI Taxonomy" id="937251"/>
    <lineage>
        <taxon>Bacteria</taxon>
        <taxon>Bacillati</taxon>
        <taxon>Bacillota</taxon>
        <taxon>Clostridia</taxon>
        <taxon>Eubacteriales</taxon>
        <taxon>Clostridiaceae</taxon>
        <taxon>Youngiibacter</taxon>
    </lineage>
</organism>
<dbReference type="Proteomes" id="UP001519271">
    <property type="component" value="Unassembled WGS sequence"/>
</dbReference>
<proteinExistence type="predicted"/>
<dbReference type="GO" id="GO:0009035">
    <property type="term" value="F:type I site-specific deoxyribonuclease activity"/>
    <property type="evidence" value="ECO:0007669"/>
    <property type="project" value="UniProtKB-EC"/>
</dbReference>
<sequence>MAFGLVNHHLEQVAQIAFEKFLIDECADEPMGVLSEIADINPLRSLSRGQNAVYIEMAKLPTHSSFPTDWAMRPFSGGMKFTNGDTIMARITPCLENGKTAYINFLEEGTIAFGSTEYIVISSKPGYCNEMFYYLARYPDFVNYAIRNMNGSSGRQRVSGDTIGSYELHIPNSESVRKFAEIATPIMKSIRENSLESRNLAAIRDALIPRLMSGEISVANI</sequence>